<feature type="non-terminal residue" evidence="1">
    <location>
        <position position="1"/>
    </location>
</feature>
<organism evidence="1">
    <name type="scientific">Arion vulgaris</name>
    <dbReference type="NCBI Taxonomy" id="1028688"/>
    <lineage>
        <taxon>Eukaryota</taxon>
        <taxon>Metazoa</taxon>
        <taxon>Spiralia</taxon>
        <taxon>Lophotrochozoa</taxon>
        <taxon>Mollusca</taxon>
        <taxon>Gastropoda</taxon>
        <taxon>Heterobranchia</taxon>
        <taxon>Euthyneura</taxon>
        <taxon>Panpulmonata</taxon>
        <taxon>Eupulmonata</taxon>
        <taxon>Stylommatophora</taxon>
        <taxon>Helicina</taxon>
        <taxon>Arionoidea</taxon>
        <taxon>Arionidae</taxon>
        <taxon>Arion</taxon>
    </lineage>
</organism>
<dbReference type="EMBL" id="HACG01007768">
    <property type="protein sequence ID" value="CEK54633.1"/>
    <property type="molecule type" value="Transcribed_RNA"/>
</dbReference>
<name>A0A0B6YEI7_9EUPU</name>
<gene>
    <name evidence="1" type="primary">ORF23299</name>
</gene>
<sequence length="79" mass="8533">LEELSAQTSLCKNAANQSHIVAQQSGAPIVCLQNQDVIELNSHLEPMLLPASVVKVETNDEIHNNVLLVSAEQNELNSS</sequence>
<dbReference type="AlphaFoldDB" id="A0A0B6YEI7"/>
<accession>A0A0B6YEI7</accession>
<evidence type="ECO:0000313" key="1">
    <source>
        <dbReference type="EMBL" id="CEK54633.1"/>
    </source>
</evidence>
<protein>
    <submittedName>
        <fullName evidence="1">Uncharacterized protein</fullName>
    </submittedName>
</protein>
<reference evidence="1" key="1">
    <citation type="submission" date="2014-12" db="EMBL/GenBank/DDBJ databases">
        <title>Insight into the proteome of Arion vulgaris.</title>
        <authorList>
            <person name="Aradska J."/>
            <person name="Bulat T."/>
            <person name="Smidak R."/>
            <person name="Sarate P."/>
            <person name="Gangsoo J."/>
            <person name="Sialana F."/>
            <person name="Bilban M."/>
            <person name="Lubec G."/>
        </authorList>
    </citation>
    <scope>NUCLEOTIDE SEQUENCE</scope>
    <source>
        <tissue evidence="1">Skin</tissue>
    </source>
</reference>
<feature type="non-terminal residue" evidence="1">
    <location>
        <position position="79"/>
    </location>
</feature>
<proteinExistence type="predicted"/>